<dbReference type="GO" id="GO:0032259">
    <property type="term" value="P:methylation"/>
    <property type="evidence" value="ECO:0007669"/>
    <property type="project" value="UniProtKB-KW"/>
</dbReference>
<evidence type="ECO:0000313" key="3">
    <source>
        <dbReference type="Proteomes" id="UP000034181"/>
    </source>
</evidence>
<keyword evidence="2" id="KW-0830">Ubiquinone</keyword>
<dbReference type="AlphaFoldDB" id="A0A0G0KJM4"/>
<dbReference type="EMBL" id="LBUZ01000006">
    <property type="protein sequence ID" value="KKQ75710.1"/>
    <property type="molecule type" value="Genomic_DNA"/>
</dbReference>
<dbReference type="GO" id="GO:0008757">
    <property type="term" value="F:S-adenosylmethionine-dependent methyltransferase activity"/>
    <property type="evidence" value="ECO:0007669"/>
    <property type="project" value="InterPro"/>
</dbReference>
<evidence type="ECO:0000313" key="2">
    <source>
        <dbReference type="EMBL" id="KKQ75710.1"/>
    </source>
</evidence>
<protein>
    <submittedName>
        <fullName evidence="2">Ubiquinone/menaquinone biosynthesis methyltransferase</fullName>
    </submittedName>
</protein>
<accession>A0A0G0KJM4</accession>
<feature type="domain" description="Methyltransferase type 11" evidence="1">
    <location>
        <begin position="28"/>
        <end position="118"/>
    </location>
</feature>
<keyword evidence="2" id="KW-0489">Methyltransferase</keyword>
<dbReference type="Proteomes" id="UP000034181">
    <property type="component" value="Unassembled WGS sequence"/>
</dbReference>
<comment type="caution">
    <text evidence="2">The sequence shown here is derived from an EMBL/GenBank/DDBJ whole genome shotgun (WGS) entry which is preliminary data.</text>
</comment>
<dbReference type="InterPro" id="IPR013216">
    <property type="entry name" value="Methyltransf_11"/>
</dbReference>
<gene>
    <name evidence="2" type="ORF">US96_C0006G0022</name>
</gene>
<dbReference type="Pfam" id="PF08241">
    <property type="entry name" value="Methyltransf_11"/>
    <property type="match status" value="1"/>
</dbReference>
<dbReference type="PANTHER" id="PTHR43591">
    <property type="entry name" value="METHYLTRANSFERASE"/>
    <property type="match status" value="1"/>
</dbReference>
<sequence length="252" mass="29613">MKNPFYNYPLQYLAMVFEMLPQKEARILDLGCGGGRFITKLNRKSQRYGADVDGSKIKKLRKKYKNISFSVLGSGGKLPYEDNFFDAVCLLHVLEHVPSEQKTIKEIHRVLKKSGKLYMASPYNGLFTWADTANLRFRYPKFHKILYQQISGRINYEEKFAAPKQLRGDCHESLSWHKHYSEEEIRELLKKGFVIEKFTKHAFFLPFLLVLQNFSKYFLGEFSSLLNWVIRLDNKLPTGRFSYNFIVVARKK</sequence>
<name>A0A0G0KJM4_9BACT</name>
<keyword evidence="2" id="KW-0808">Transferase</keyword>
<reference evidence="2 3" key="1">
    <citation type="journal article" date="2015" name="Nature">
        <title>rRNA introns, odd ribosomes, and small enigmatic genomes across a large radiation of phyla.</title>
        <authorList>
            <person name="Brown C.T."/>
            <person name="Hug L.A."/>
            <person name="Thomas B.C."/>
            <person name="Sharon I."/>
            <person name="Castelle C.J."/>
            <person name="Singh A."/>
            <person name="Wilkins M.J."/>
            <person name="Williams K.H."/>
            <person name="Banfield J.F."/>
        </authorList>
    </citation>
    <scope>NUCLEOTIDE SEQUENCE [LARGE SCALE GENOMIC DNA]</scope>
</reference>
<organism evidence="2 3">
    <name type="scientific">Candidatus Woesebacteria bacterium GW2011_GWB1_38_5b</name>
    <dbReference type="NCBI Taxonomy" id="1618569"/>
    <lineage>
        <taxon>Bacteria</taxon>
        <taxon>Candidatus Woeseibacteriota</taxon>
    </lineage>
</organism>
<dbReference type="Gene3D" id="3.40.50.150">
    <property type="entry name" value="Vaccinia Virus protein VP39"/>
    <property type="match status" value="1"/>
</dbReference>
<proteinExistence type="predicted"/>
<dbReference type="SUPFAM" id="SSF53335">
    <property type="entry name" value="S-adenosyl-L-methionine-dependent methyltransferases"/>
    <property type="match status" value="1"/>
</dbReference>
<dbReference type="CDD" id="cd02440">
    <property type="entry name" value="AdoMet_MTases"/>
    <property type="match status" value="1"/>
</dbReference>
<evidence type="ECO:0000259" key="1">
    <source>
        <dbReference type="Pfam" id="PF08241"/>
    </source>
</evidence>
<dbReference type="InterPro" id="IPR029063">
    <property type="entry name" value="SAM-dependent_MTases_sf"/>
</dbReference>